<protein>
    <submittedName>
        <fullName evidence="16">Ectonucleoside triphosphate diphosphohydrolase 2</fullName>
    </submittedName>
</protein>
<sequence>MPGWPWGELWQQLARHSLQWQCHRVAAHHLSWAKRCRRHCQGRGTRGMPLTHHSTPGGNGLGYGIVLDAGSSHTAMFIYKWPSDKENDTGVVSEHSMCDVEGPGISSYSSNPPAAGTSLEHCLNQALRDVPKEKHVGTPLYLGATAGMRLLNIADPQASDAVLRAVAAMLKTHPFDFRGAKILSGEEEGVFGWVTANYLLENFIKRGWLGEWIQPQKKTLGAMDFGGASTQITFETRDTIENPRNEVVLKLYGQAYKVYTHSFLCYGRDQVLKRLLSKLLQTESYQETVSHPCWPMGYNKSLLLSSIYDSPCTEKERPSLTLNTTVTLVGTGNSNLCALHVSKLFDFTNCSFSHCSFDGVFQPKVSGNFIAFSAFFYTVDFIRTVMGRPVHLPSDLKDAAETICATSWSELLQKAPKLEKRLPDYCAVSTFVYLLTTKGYSFNNHSFPNIAFQKKAGDTSIGWALGYMLNLTNMIPAEKPSSHKSMLYNYWVILILLFVVTTLTSLVTAICLLRHSKSSII</sequence>
<keyword evidence="17" id="KW-1185">Reference proteome</keyword>
<dbReference type="PROSITE" id="PS01238">
    <property type="entry name" value="GDA1_CD39_NTPASE"/>
    <property type="match status" value="1"/>
</dbReference>
<comment type="cofactor">
    <cofactor evidence="2">
        <name>Mg(2+)</name>
        <dbReference type="ChEBI" id="CHEBI:18420"/>
    </cofactor>
</comment>
<comment type="similarity">
    <text evidence="4 15">Belongs to the GDA1/CD39 NTPase family.</text>
</comment>
<comment type="cofactor">
    <cofactor evidence="1">
        <name>Ca(2+)</name>
        <dbReference type="ChEBI" id="CHEBI:29108"/>
    </cofactor>
</comment>
<keyword evidence="11" id="KW-1133">Transmembrane helix</keyword>
<dbReference type="Gene3D" id="3.30.420.150">
    <property type="entry name" value="Exopolyphosphatase. Domain 2"/>
    <property type="match status" value="1"/>
</dbReference>
<evidence type="ECO:0000256" key="7">
    <source>
        <dbReference type="ARBA" id="ARBA00022801"/>
    </source>
</evidence>
<dbReference type="Proteomes" id="UP000694553">
    <property type="component" value="Unassembled WGS sequence"/>
</dbReference>
<dbReference type="Gene3D" id="3.30.420.40">
    <property type="match status" value="1"/>
</dbReference>
<dbReference type="PANTHER" id="PTHR11782">
    <property type="entry name" value="ADENOSINE/GUANOSINE DIPHOSPHATASE"/>
    <property type="match status" value="1"/>
</dbReference>
<keyword evidence="8" id="KW-0106">Calcium</keyword>
<evidence type="ECO:0000256" key="4">
    <source>
        <dbReference type="ARBA" id="ARBA00009283"/>
    </source>
</evidence>
<dbReference type="GO" id="GO:0045134">
    <property type="term" value="F:UDP phosphatase activity"/>
    <property type="evidence" value="ECO:0007669"/>
    <property type="project" value="TreeGrafter"/>
</dbReference>
<evidence type="ECO:0000256" key="6">
    <source>
        <dbReference type="ARBA" id="ARBA00022741"/>
    </source>
</evidence>
<dbReference type="GO" id="GO:0005524">
    <property type="term" value="F:ATP binding"/>
    <property type="evidence" value="ECO:0007669"/>
    <property type="project" value="UniProtKB-KW"/>
</dbReference>
<keyword evidence="7 15" id="KW-0378">Hydrolase</keyword>
<evidence type="ECO:0000256" key="15">
    <source>
        <dbReference type="RuleBase" id="RU003833"/>
    </source>
</evidence>
<dbReference type="PANTHER" id="PTHR11782:SF33">
    <property type="entry name" value="ECTONUCLEOSIDE TRIPHOSPHATE DIPHOSPHOHYDROLASE 2"/>
    <property type="match status" value="1"/>
</dbReference>
<dbReference type="GO" id="GO:0017111">
    <property type="term" value="F:ribonucleoside triphosphate phosphatase activity"/>
    <property type="evidence" value="ECO:0007669"/>
    <property type="project" value="TreeGrafter"/>
</dbReference>
<dbReference type="GO" id="GO:0009134">
    <property type="term" value="P:nucleoside diphosphate catabolic process"/>
    <property type="evidence" value="ECO:0007669"/>
    <property type="project" value="TreeGrafter"/>
</dbReference>
<accession>A0A8C3DA95</accession>
<evidence type="ECO:0000256" key="12">
    <source>
        <dbReference type="ARBA" id="ARBA00023136"/>
    </source>
</evidence>
<dbReference type="OMA" id="NEECRYQ"/>
<keyword evidence="14" id="KW-0325">Glycoprotein</keyword>
<gene>
    <name evidence="16" type="primary">ENTPD2</name>
</gene>
<dbReference type="CDD" id="cd24111">
    <property type="entry name" value="ASKHA_NBD_NTPDase2"/>
    <property type="match status" value="1"/>
</dbReference>
<evidence type="ECO:0000256" key="11">
    <source>
        <dbReference type="ARBA" id="ARBA00022989"/>
    </source>
</evidence>
<evidence type="ECO:0000256" key="1">
    <source>
        <dbReference type="ARBA" id="ARBA00001913"/>
    </source>
</evidence>
<organism evidence="16 17">
    <name type="scientific">Corvus moneduloides</name>
    <name type="common">New Caledonian crow</name>
    <dbReference type="NCBI Taxonomy" id="1196302"/>
    <lineage>
        <taxon>Eukaryota</taxon>
        <taxon>Metazoa</taxon>
        <taxon>Chordata</taxon>
        <taxon>Craniata</taxon>
        <taxon>Vertebrata</taxon>
        <taxon>Euteleostomi</taxon>
        <taxon>Archelosauria</taxon>
        <taxon>Archosauria</taxon>
        <taxon>Dinosauria</taxon>
        <taxon>Saurischia</taxon>
        <taxon>Theropoda</taxon>
        <taxon>Coelurosauria</taxon>
        <taxon>Aves</taxon>
        <taxon>Neognathae</taxon>
        <taxon>Neoaves</taxon>
        <taxon>Telluraves</taxon>
        <taxon>Australaves</taxon>
        <taxon>Passeriformes</taxon>
        <taxon>Corvoidea</taxon>
        <taxon>Corvidae</taxon>
        <taxon>Corvus</taxon>
    </lineage>
</organism>
<reference evidence="17" key="1">
    <citation type="submission" date="2019-10" db="EMBL/GenBank/DDBJ databases">
        <title>Corvus moneduloides (New Caledonian crow) genome, bCorMon1, primary haplotype.</title>
        <authorList>
            <person name="Rutz C."/>
            <person name="Fungtammasan C."/>
            <person name="Mountcastle J."/>
            <person name="Formenti G."/>
            <person name="Chow W."/>
            <person name="Howe K."/>
            <person name="Steele M.P."/>
            <person name="Fernandes J."/>
            <person name="Gilbert M.T.P."/>
            <person name="Fedrigo O."/>
            <person name="Jarvis E.D."/>
            <person name="Gemmell N."/>
        </authorList>
    </citation>
    <scope>NUCLEOTIDE SEQUENCE [LARGE SCALE GENOMIC DNA]</scope>
</reference>
<proteinExistence type="inferred from homology"/>
<evidence type="ECO:0000256" key="14">
    <source>
        <dbReference type="ARBA" id="ARBA00023180"/>
    </source>
</evidence>
<evidence type="ECO:0000313" key="16">
    <source>
        <dbReference type="Ensembl" id="ENSCMUP00000001201.2"/>
    </source>
</evidence>
<dbReference type="GO" id="GO:0004382">
    <property type="term" value="F:GDP phosphatase activity"/>
    <property type="evidence" value="ECO:0007669"/>
    <property type="project" value="TreeGrafter"/>
</dbReference>
<evidence type="ECO:0000256" key="8">
    <source>
        <dbReference type="ARBA" id="ARBA00022837"/>
    </source>
</evidence>
<evidence type="ECO:0000256" key="13">
    <source>
        <dbReference type="ARBA" id="ARBA00023157"/>
    </source>
</evidence>
<evidence type="ECO:0000256" key="9">
    <source>
        <dbReference type="ARBA" id="ARBA00022840"/>
    </source>
</evidence>
<dbReference type="GO" id="GO:0005886">
    <property type="term" value="C:plasma membrane"/>
    <property type="evidence" value="ECO:0007669"/>
    <property type="project" value="TreeGrafter"/>
</dbReference>
<comment type="subcellular location">
    <subcellularLocation>
        <location evidence="3">Membrane</location>
        <topology evidence="3">Multi-pass membrane protein</topology>
    </subcellularLocation>
</comment>
<evidence type="ECO:0000313" key="17">
    <source>
        <dbReference type="Proteomes" id="UP000694553"/>
    </source>
</evidence>
<reference evidence="16" key="3">
    <citation type="submission" date="2025-09" db="UniProtKB">
        <authorList>
            <consortium name="Ensembl"/>
        </authorList>
    </citation>
    <scope>IDENTIFICATION</scope>
</reference>
<evidence type="ECO:0000256" key="5">
    <source>
        <dbReference type="ARBA" id="ARBA00022692"/>
    </source>
</evidence>
<dbReference type="FunFam" id="3.30.420.40:FF:000068">
    <property type="entry name" value="Ectonucleoside triphosphate diphosphohydrolase 1"/>
    <property type="match status" value="1"/>
</dbReference>
<dbReference type="Ensembl" id="ENSCMUT00000001292.2">
    <property type="protein sequence ID" value="ENSCMUP00000001201.2"/>
    <property type="gene ID" value="ENSCMUG00000000870.2"/>
</dbReference>
<keyword evidence="12" id="KW-0472">Membrane</keyword>
<name>A0A8C3DA95_CORMO</name>
<keyword evidence="5" id="KW-0812">Transmembrane</keyword>
<evidence type="ECO:0000256" key="2">
    <source>
        <dbReference type="ARBA" id="ARBA00001946"/>
    </source>
</evidence>
<dbReference type="AlphaFoldDB" id="A0A8C3DA95"/>
<reference evidence="16" key="2">
    <citation type="submission" date="2025-08" db="UniProtKB">
        <authorList>
            <consortium name="Ensembl"/>
        </authorList>
    </citation>
    <scope>IDENTIFICATION</scope>
</reference>
<dbReference type="FunFam" id="3.30.420.150:FF:000002">
    <property type="entry name" value="Ectonucleoside triphosphate diphosphohydrolase 1"/>
    <property type="match status" value="1"/>
</dbReference>
<dbReference type="Pfam" id="PF01150">
    <property type="entry name" value="GDA1_CD39"/>
    <property type="match status" value="1"/>
</dbReference>
<keyword evidence="6" id="KW-0547">Nucleotide-binding</keyword>
<evidence type="ECO:0000256" key="10">
    <source>
        <dbReference type="ARBA" id="ARBA00022842"/>
    </source>
</evidence>
<accession>A0A8U7N3Z6</accession>
<keyword evidence="10" id="KW-0460">Magnesium</keyword>
<evidence type="ECO:0000256" key="3">
    <source>
        <dbReference type="ARBA" id="ARBA00004141"/>
    </source>
</evidence>
<keyword evidence="13" id="KW-1015">Disulfide bond</keyword>
<dbReference type="InterPro" id="IPR000407">
    <property type="entry name" value="GDA1_CD39_NTPase"/>
</dbReference>
<keyword evidence="9" id="KW-0067">ATP-binding</keyword>